<gene>
    <name evidence="1" type="ORF">JQN70_13600</name>
</gene>
<reference evidence="1" key="1">
    <citation type="submission" date="2021-02" db="EMBL/GenBank/DDBJ databases">
        <title>Phycicoccus sp. MQZ13P-5T, whole genome shotgun sequence.</title>
        <authorList>
            <person name="Tuo L."/>
        </authorList>
    </citation>
    <scope>NUCLEOTIDE SEQUENCE</scope>
    <source>
        <strain evidence="1">MQZ13P-5</strain>
    </source>
</reference>
<evidence type="ECO:0000313" key="2">
    <source>
        <dbReference type="Proteomes" id="UP001430172"/>
    </source>
</evidence>
<dbReference type="Proteomes" id="UP001430172">
    <property type="component" value="Unassembled WGS sequence"/>
</dbReference>
<accession>A0ABS2CNH1</accession>
<evidence type="ECO:0000313" key="1">
    <source>
        <dbReference type="EMBL" id="MBM6401429.1"/>
    </source>
</evidence>
<keyword evidence="2" id="KW-1185">Reference proteome</keyword>
<proteinExistence type="predicted"/>
<dbReference type="EMBL" id="JAFDVD010000015">
    <property type="protein sequence ID" value="MBM6401429.1"/>
    <property type="molecule type" value="Genomic_DNA"/>
</dbReference>
<comment type="caution">
    <text evidence="1">The sequence shown here is derived from an EMBL/GenBank/DDBJ whole genome shotgun (WGS) entry which is preliminary data.</text>
</comment>
<name>A0ABS2CNH1_9MICO</name>
<protein>
    <recommendedName>
        <fullName evidence="3">HEPN domain-containing protein</fullName>
    </recommendedName>
</protein>
<dbReference type="Gene3D" id="1.20.120.330">
    <property type="entry name" value="Nucleotidyltransferases domain 2"/>
    <property type="match status" value="1"/>
</dbReference>
<evidence type="ECO:0008006" key="3">
    <source>
        <dbReference type="Google" id="ProtNLM"/>
    </source>
</evidence>
<organism evidence="1 2">
    <name type="scientific">Phycicoccus sonneratiae</name>
    <dbReference type="NCBI Taxonomy" id="2807628"/>
    <lineage>
        <taxon>Bacteria</taxon>
        <taxon>Bacillati</taxon>
        <taxon>Actinomycetota</taxon>
        <taxon>Actinomycetes</taxon>
        <taxon>Micrococcales</taxon>
        <taxon>Intrasporangiaceae</taxon>
        <taxon>Phycicoccus</taxon>
    </lineage>
</organism>
<dbReference type="RefSeq" id="WP_204131899.1">
    <property type="nucleotide sequence ID" value="NZ_JAFDVD010000015.1"/>
</dbReference>
<sequence length="154" mass="16520">MTRWETGQKDVEAMVAAGDLEQVAPSAQNAARLLAEAERHLRSAELVAEADPAGGYDLLYAAARKSMAAALAVQGLRATSKGGHIAVQEAVTAQLGRSGAVVRPFGRLRRTRNDADYPRLDTPELGAEDIAEDLPKAKDIVAAMQRLLPHLQPW</sequence>